<evidence type="ECO:0000313" key="1">
    <source>
        <dbReference type="EMBL" id="KAI4327225.1"/>
    </source>
</evidence>
<evidence type="ECO:0000313" key="2">
    <source>
        <dbReference type="Proteomes" id="UP000828941"/>
    </source>
</evidence>
<accession>A0ACB9MTH9</accession>
<comment type="caution">
    <text evidence="1">The sequence shown here is derived from an EMBL/GenBank/DDBJ whole genome shotgun (WGS) entry which is preliminary data.</text>
</comment>
<sequence length="197" mass="21380">MLHSSFFSQSCYLIFFFLITIAPLGTSCSTILSGISNDIIDQTCEKCANQSIILSYSLCSTSLQAIPVSHATNLQGLALIALELALQNATDTLSRIQVLLNSTDFDNFALACLKDCFQLYTDAAWTIAHSLGAFLSENYEITKTWTSGVMETAATCQEGFGEKKGGVSPLTKENYNLFQLCGIALCIIHMFTLAVPS</sequence>
<dbReference type="Proteomes" id="UP000828941">
    <property type="component" value="Chromosome 8"/>
</dbReference>
<keyword evidence="2" id="KW-1185">Reference proteome</keyword>
<reference evidence="1 2" key="1">
    <citation type="journal article" date="2022" name="DNA Res.">
        <title>Chromosomal-level genome assembly of the orchid tree Bauhinia variegata (Leguminosae; Cercidoideae) supports the allotetraploid origin hypothesis of Bauhinia.</title>
        <authorList>
            <person name="Zhong Y."/>
            <person name="Chen Y."/>
            <person name="Zheng D."/>
            <person name="Pang J."/>
            <person name="Liu Y."/>
            <person name="Luo S."/>
            <person name="Meng S."/>
            <person name="Qian L."/>
            <person name="Wei D."/>
            <person name="Dai S."/>
            <person name="Zhou R."/>
        </authorList>
    </citation>
    <scope>NUCLEOTIDE SEQUENCE [LARGE SCALE GENOMIC DNA]</scope>
    <source>
        <strain evidence="1">BV-YZ2020</strain>
    </source>
</reference>
<gene>
    <name evidence="1" type="ORF">L6164_019713</name>
</gene>
<name>A0ACB9MTH9_BAUVA</name>
<protein>
    <submittedName>
        <fullName evidence="1">Uncharacterized protein</fullName>
    </submittedName>
</protein>
<organism evidence="1 2">
    <name type="scientific">Bauhinia variegata</name>
    <name type="common">Purple orchid tree</name>
    <name type="synonym">Phanera variegata</name>
    <dbReference type="NCBI Taxonomy" id="167791"/>
    <lineage>
        <taxon>Eukaryota</taxon>
        <taxon>Viridiplantae</taxon>
        <taxon>Streptophyta</taxon>
        <taxon>Embryophyta</taxon>
        <taxon>Tracheophyta</taxon>
        <taxon>Spermatophyta</taxon>
        <taxon>Magnoliopsida</taxon>
        <taxon>eudicotyledons</taxon>
        <taxon>Gunneridae</taxon>
        <taxon>Pentapetalae</taxon>
        <taxon>rosids</taxon>
        <taxon>fabids</taxon>
        <taxon>Fabales</taxon>
        <taxon>Fabaceae</taxon>
        <taxon>Cercidoideae</taxon>
        <taxon>Cercideae</taxon>
        <taxon>Bauhiniinae</taxon>
        <taxon>Bauhinia</taxon>
    </lineage>
</organism>
<proteinExistence type="predicted"/>
<dbReference type="EMBL" id="CM039433">
    <property type="protein sequence ID" value="KAI4327225.1"/>
    <property type="molecule type" value="Genomic_DNA"/>
</dbReference>